<feature type="compositionally biased region" description="Polar residues" evidence="1">
    <location>
        <begin position="99"/>
        <end position="110"/>
    </location>
</feature>
<organism evidence="2 3">
    <name type="scientific">Cladophialophora immunda</name>
    <dbReference type="NCBI Taxonomy" id="569365"/>
    <lineage>
        <taxon>Eukaryota</taxon>
        <taxon>Fungi</taxon>
        <taxon>Dikarya</taxon>
        <taxon>Ascomycota</taxon>
        <taxon>Pezizomycotina</taxon>
        <taxon>Eurotiomycetes</taxon>
        <taxon>Chaetothyriomycetidae</taxon>
        <taxon>Chaetothyriales</taxon>
        <taxon>Herpotrichiellaceae</taxon>
        <taxon>Cladophialophora</taxon>
    </lineage>
</organism>
<feature type="region of interest" description="Disordered" evidence="1">
    <location>
        <begin position="150"/>
        <end position="170"/>
    </location>
</feature>
<feature type="region of interest" description="Disordered" evidence="1">
    <location>
        <begin position="316"/>
        <end position="392"/>
    </location>
</feature>
<feature type="compositionally biased region" description="Basic residues" evidence="1">
    <location>
        <begin position="87"/>
        <end position="98"/>
    </location>
</feature>
<sequence length="392" mass="44229">MNDMTTIRIMSVRYDMTTPCDDPVEVSDTESFHSAISNVTKQSSKGWTSSSQKATKTADCLVHHQPVSKRHRSRTVCSQSSMASKTSHPRPSPRHSRHNSVSIPSRQSSLARKRHRSRTDSITLHRQSCQLFSSLDGVLALSRDITPLPSVSTSRTTTRHASMIPEDAPDQDSIRRICEKIDAKLTAVEYQNRERSTQYPYTYGYSYALPASGSDRSPILRSDTTPQMSKIQTRRSESISAPPTAIPERPTLDTVISWTSNATRRVEYQKIDRAHSGFRGFLRRVLPRCLRTKDGRRGFFTGECDGDSVRRFRLDVSDDDSDDAGHQEEGDDNGKVPEVSDFEIEKGDPRMKVEVEVGAEEGDAHCRKTRTRNSKEGEEDKVKARKWSCFDL</sequence>
<name>A0A0D2CGJ2_9EURO</name>
<dbReference type="AlphaFoldDB" id="A0A0D2CGJ2"/>
<dbReference type="GeneID" id="27350115"/>
<dbReference type="Proteomes" id="UP000054466">
    <property type="component" value="Unassembled WGS sequence"/>
</dbReference>
<accession>A0A0D2CGJ2</accession>
<evidence type="ECO:0000313" key="2">
    <source>
        <dbReference type="EMBL" id="KIW22644.1"/>
    </source>
</evidence>
<feature type="region of interest" description="Disordered" evidence="1">
    <location>
        <begin position="63"/>
        <end position="120"/>
    </location>
</feature>
<feature type="compositionally biased region" description="Polar residues" evidence="1">
    <location>
        <begin position="75"/>
        <end position="86"/>
    </location>
</feature>
<feature type="compositionally biased region" description="Basic and acidic residues" evidence="1">
    <location>
        <begin position="373"/>
        <end position="382"/>
    </location>
</feature>
<reference evidence="2 3" key="1">
    <citation type="submission" date="2015-01" db="EMBL/GenBank/DDBJ databases">
        <title>The Genome Sequence of Cladophialophora immunda CBS83496.</title>
        <authorList>
            <consortium name="The Broad Institute Genomics Platform"/>
            <person name="Cuomo C."/>
            <person name="de Hoog S."/>
            <person name="Gorbushina A."/>
            <person name="Stielow B."/>
            <person name="Teixiera M."/>
            <person name="Abouelleil A."/>
            <person name="Chapman S.B."/>
            <person name="Priest M."/>
            <person name="Young S.K."/>
            <person name="Wortman J."/>
            <person name="Nusbaum C."/>
            <person name="Birren B."/>
        </authorList>
    </citation>
    <scope>NUCLEOTIDE SEQUENCE [LARGE SCALE GENOMIC DNA]</scope>
    <source>
        <strain evidence="2 3">CBS 83496</strain>
    </source>
</reference>
<protein>
    <submittedName>
        <fullName evidence="2">Uncharacterized protein</fullName>
    </submittedName>
</protein>
<feature type="region of interest" description="Disordered" evidence="1">
    <location>
        <begin position="225"/>
        <end position="248"/>
    </location>
</feature>
<dbReference type="VEuPathDB" id="FungiDB:PV07_10921"/>
<evidence type="ECO:0000256" key="1">
    <source>
        <dbReference type="SAM" id="MobiDB-lite"/>
    </source>
</evidence>
<gene>
    <name evidence="2" type="ORF">PV07_10921</name>
</gene>
<dbReference type="RefSeq" id="XP_016242860.1">
    <property type="nucleotide sequence ID" value="XM_016398298.1"/>
</dbReference>
<proteinExistence type="predicted"/>
<evidence type="ECO:0000313" key="3">
    <source>
        <dbReference type="Proteomes" id="UP000054466"/>
    </source>
</evidence>
<dbReference type="OrthoDB" id="5366332at2759"/>
<keyword evidence="3" id="KW-1185">Reference proteome</keyword>
<dbReference type="EMBL" id="KN847046">
    <property type="protein sequence ID" value="KIW22644.1"/>
    <property type="molecule type" value="Genomic_DNA"/>
</dbReference>
<feature type="compositionally biased region" description="Basic and acidic residues" evidence="1">
    <location>
        <begin position="343"/>
        <end position="355"/>
    </location>
</feature>
<feature type="compositionally biased region" description="Polar residues" evidence="1">
    <location>
        <begin position="150"/>
        <end position="160"/>
    </location>
</feature>
<feature type="compositionally biased region" description="Basic and acidic residues" evidence="1">
    <location>
        <begin position="323"/>
        <end position="335"/>
    </location>
</feature>
<dbReference type="HOGENOM" id="CLU_049470_0_0_1"/>